<dbReference type="EMBL" id="CABEEZ010000070">
    <property type="protein sequence ID" value="VTR31688.1"/>
    <property type="molecule type" value="Genomic_DNA"/>
</dbReference>
<evidence type="ECO:0000256" key="1">
    <source>
        <dbReference type="SAM" id="MobiDB-lite"/>
    </source>
</evidence>
<name>A0A4V6KRI2_SERFO</name>
<feature type="region of interest" description="Disordered" evidence="1">
    <location>
        <begin position="1"/>
        <end position="65"/>
    </location>
</feature>
<accession>A0A4V6KRI2</accession>
<sequence>MFHTAASVHSDSPAPASIIEARPLRITSNASPMGDRPGGTGRNRAILITAQAPSTGYRPPLPHSA</sequence>
<proteinExistence type="predicted"/>
<reference evidence="2" key="1">
    <citation type="submission" date="2019-05" db="EMBL/GenBank/DDBJ databases">
        <authorList>
            <consortium name="Pathogen Informatics"/>
        </authorList>
    </citation>
    <scope>NUCLEOTIDE SEQUENCE [LARGE SCALE GENOMIC DNA]</scope>
    <source>
        <strain evidence="2">NCTC12965</strain>
    </source>
</reference>
<gene>
    <name evidence="2" type="ORF">NCTC12965_03240</name>
</gene>
<evidence type="ECO:0000313" key="2">
    <source>
        <dbReference type="EMBL" id="VTR31688.1"/>
    </source>
</evidence>
<dbReference type="AlphaFoldDB" id="A0A4V6KRI2"/>
<organism evidence="2">
    <name type="scientific">Serratia fonticola</name>
    <dbReference type="NCBI Taxonomy" id="47917"/>
    <lineage>
        <taxon>Bacteria</taxon>
        <taxon>Pseudomonadati</taxon>
        <taxon>Pseudomonadota</taxon>
        <taxon>Gammaproteobacteria</taxon>
        <taxon>Enterobacterales</taxon>
        <taxon>Yersiniaceae</taxon>
        <taxon>Serratia</taxon>
    </lineage>
</organism>
<protein>
    <submittedName>
        <fullName evidence="2">Uncharacterized protein</fullName>
    </submittedName>
</protein>